<evidence type="ECO:0008006" key="3">
    <source>
        <dbReference type="Google" id="ProtNLM"/>
    </source>
</evidence>
<evidence type="ECO:0000313" key="2">
    <source>
        <dbReference type="Proteomes" id="UP001336314"/>
    </source>
</evidence>
<dbReference type="EMBL" id="JAUHLI010000026">
    <property type="protein sequence ID" value="MEE2003250.1"/>
    <property type="molecule type" value="Genomic_DNA"/>
</dbReference>
<dbReference type="Proteomes" id="UP001336314">
    <property type="component" value="Unassembled WGS sequence"/>
</dbReference>
<gene>
    <name evidence="1" type="ORF">QWY20_17495</name>
</gene>
<reference evidence="1 2" key="1">
    <citation type="submission" date="2023-07" db="EMBL/GenBank/DDBJ databases">
        <title>Alkalimonas sp., MEB108 novel, alkaliphilic bacterium isolated from Lonar Lake, India.</title>
        <authorList>
            <person name="Joshi A."/>
            <person name="Thite S."/>
        </authorList>
    </citation>
    <scope>NUCLEOTIDE SEQUENCE [LARGE SCALE GENOMIC DNA]</scope>
    <source>
        <strain evidence="1 2">MEB108</strain>
    </source>
</reference>
<sequence>MLGEEVVCPKCFFCGNFDSLPGNYYNESQDEYKATFSGTIECPSCSHSVDFSGWADFHEGQDAAHFNDFIMDFSQNAVEEEQFLSLDEYLSMYPDMTQIQMLNKGNEFYINNLAREEVPYCICGHISPRGEINYSILYTVPSWNLLVRLGLHNLSELSEAERWQKPMSQFKKKAFWNTLESLSMKYSLEIPHKWIAFLSE</sequence>
<organism evidence="1 2">
    <name type="scientific">Alkalimonas cellulosilytica</name>
    <dbReference type="NCBI Taxonomy" id="3058395"/>
    <lineage>
        <taxon>Bacteria</taxon>
        <taxon>Pseudomonadati</taxon>
        <taxon>Pseudomonadota</taxon>
        <taxon>Gammaproteobacteria</taxon>
        <taxon>Alkalimonas</taxon>
    </lineage>
</organism>
<evidence type="ECO:0000313" key="1">
    <source>
        <dbReference type="EMBL" id="MEE2003250.1"/>
    </source>
</evidence>
<comment type="caution">
    <text evidence="1">The sequence shown here is derived from an EMBL/GenBank/DDBJ whole genome shotgun (WGS) entry which is preliminary data.</text>
</comment>
<accession>A0ABU7J9M7</accession>
<protein>
    <recommendedName>
        <fullName evidence="3">CpXC domain-containing protein</fullName>
    </recommendedName>
</protein>
<proteinExistence type="predicted"/>
<dbReference type="RefSeq" id="WP_330130294.1">
    <property type="nucleotide sequence ID" value="NZ_JAUHLI010000026.1"/>
</dbReference>
<name>A0ABU7J9M7_9GAMM</name>
<keyword evidence="2" id="KW-1185">Reference proteome</keyword>